<gene>
    <name evidence="2" type="ORF">METZ01_LOCUS584</name>
</gene>
<name>A0A381MZD5_9ZZZZ</name>
<evidence type="ECO:0000259" key="1">
    <source>
        <dbReference type="Pfam" id="PF02230"/>
    </source>
</evidence>
<dbReference type="Pfam" id="PF02230">
    <property type="entry name" value="Abhydrolase_2"/>
    <property type="match status" value="1"/>
</dbReference>
<dbReference type="AlphaFoldDB" id="A0A381MZD5"/>
<reference evidence="2" key="1">
    <citation type="submission" date="2018-05" db="EMBL/GenBank/DDBJ databases">
        <authorList>
            <person name="Lanie J.A."/>
            <person name="Ng W.-L."/>
            <person name="Kazmierczak K.M."/>
            <person name="Andrzejewski T.M."/>
            <person name="Davidsen T.M."/>
            <person name="Wayne K.J."/>
            <person name="Tettelin H."/>
            <person name="Glass J.I."/>
            <person name="Rusch D."/>
            <person name="Podicherti R."/>
            <person name="Tsui H.-C.T."/>
            <person name="Winkler M.E."/>
        </authorList>
    </citation>
    <scope>NUCLEOTIDE SEQUENCE</scope>
</reference>
<feature type="domain" description="Phospholipase/carboxylesterase/thioesterase" evidence="1">
    <location>
        <begin position="101"/>
        <end position="190"/>
    </location>
</feature>
<organism evidence="2">
    <name type="scientific">marine metagenome</name>
    <dbReference type="NCBI Taxonomy" id="408172"/>
    <lineage>
        <taxon>unclassified sequences</taxon>
        <taxon>metagenomes</taxon>
        <taxon>ecological metagenomes</taxon>
    </lineage>
</organism>
<dbReference type="EMBL" id="UINC01000033">
    <property type="protein sequence ID" value="SUZ47730.1"/>
    <property type="molecule type" value="Genomic_DNA"/>
</dbReference>
<dbReference type="Gene3D" id="3.40.50.1820">
    <property type="entry name" value="alpha/beta hydrolase"/>
    <property type="match status" value="1"/>
</dbReference>
<dbReference type="GO" id="GO:0016787">
    <property type="term" value="F:hydrolase activity"/>
    <property type="evidence" value="ECO:0007669"/>
    <property type="project" value="InterPro"/>
</dbReference>
<proteinExistence type="predicted"/>
<feature type="non-terminal residue" evidence="2">
    <location>
        <position position="1"/>
    </location>
</feature>
<sequence>VSEPTNDEEPSPTPLEQLQTMAAVETMLTDDLRHIEVYTMDGLLSLFWHGPSEARDVVLACGGAMGGVLGPADALYQDLGVELAQSGVGTIRVGYRVPNDTAKCVHDLVAAADLATRSGARRFITMGHSFGGAPALQAAVILEEHCAGVITLATQSAGCEPAEDLAARVPIILFHGDKDEILPLQASELVRMIVGGGEFVPLPGVGHLLAEAGDVLRQRLREWIPEKFNEHANNDR</sequence>
<accession>A0A381MZD5</accession>
<dbReference type="InterPro" id="IPR029058">
    <property type="entry name" value="AB_hydrolase_fold"/>
</dbReference>
<protein>
    <recommendedName>
        <fullName evidence="1">Phospholipase/carboxylesterase/thioesterase domain-containing protein</fullName>
    </recommendedName>
</protein>
<evidence type="ECO:0000313" key="2">
    <source>
        <dbReference type="EMBL" id="SUZ47730.1"/>
    </source>
</evidence>
<dbReference type="SUPFAM" id="SSF53474">
    <property type="entry name" value="alpha/beta-Hydrolases"/>
    <property type="match status" value="1"/>
</dbReference>
<dbReference type="InterPro" id="IPR003140">
    <property type="entry name" value="PLipase/COase/thioEstase"/>
</dbReference>